<feature type="region of interest" description="Disordered" evidence="1">
    <location>
        <begin position="181"/>
        <end position="206"/>
    </location>
</feature>
<dbReference type="RefSeq" id="WP_058933385.1">
    <property type="nucleotide sequence ID" value="NZ_CP013729.1"/>
</dbReference>
<evidence type="ECO:0000313" key="3">
    <source>
        <dbReference type="Proteomes" id="UP000060699"/>
    </source>
</evidence>
<dbReference type="EMBL" id="CP013729">
    <property type="protein sequence ID" value="ALV04808.1"/>
    <property type="molecule type" value="Genomic_DNA"/>
</dbReference>
<proteinExistence type="predicted"/>
<gene>
    <name evidence="2" type="ORF">RD2015_305</name>
</gene>
<evidence type="ECO:0000256" key="1">
    <source>
        <dbReference type="SAM" id="MobiDB-lite"/>
    </source>
</evidence>
<dbReference type="SUPFAM" id="SSF55961">
    <property type="entry name" value="Bet v1-like"/>
    <property type="match status" value="1"/>
</dbReference>
<accession>A0A0U3C7P3</accession>
<keyword evidence="3" id="KW-1185">Reference proteome</keyword>
<dbReference type="Gene3D" id="3.30.530.20">
    <property type="match status" value="1"/>
</dbReference>
<feature type="compositionally biased region" description="Basic and acidic residues" evidence="1">
    <location>
        <begin position="195"/>
        <end position="206"/>
    </location>
</feature>
<evidence type="ECO:0000313" key="2">
    <source>
        <dbReference type="EMBL" id="ALV04808.1"/>
    </source>
</evidence>
<dbReference type="AlphaFoldDB" id="A0A0U3C7P3"/>
<dbReference type="OrthoDB" id="9156909at2"/>
<protein>
    <submittedName>
        <fullName evidence="2">Uncharacterized protein</fullName>
    </submittedName>
</protein>
<organism evidence="2 3">
    <name type="scientific">Roseateles depolymerans</name>
    <dbReference type="NCBI Taxonomy" id="76731"/>
    <lineage>
        <taxon>Bacteria</taxon>
        <taxon>Pseudomonadati</taxon>
        <taxon>Pseudomonadota</taxon>
        <taxon>Betaproteobacteria</taxon>
        <taxon>Burkholderiales</taxon>
        <taxon>Sphaerotilaceae</taxon>
        <taxon>Roseateles</taxon>
    </lineage>
</organism>
<name>A0A0U3C7P3_9BURK</name>
<reference evidence="2 3" key="1">
    <citation type="submission" date="2015-12" db="EMBL/GenBank/DDBJ databases">
        <title>Complete genome of Roseateles depolymerans KCTC 42856.</title>
        <authorList>
            <person name="Kim K.M."/>
        </authorList>
    </citation>
    <scope>NUCLEOTIDE SEQUENCE [LARGE SCALE GENOMIC DNA]</scope>
    <source>
        <strain evidence="2 3">KCTC 42856</strain>
    </source>
</reference>
<dbReference type="KEGG" id="rdp:RD2015_305"/>
<dbReference type="InterPro" id="IPR023393">
    <property type="entry name" value="START-like_dom_sf"/>
</dbReference>
<sequence length="206" mass="23038">MPTLTLHDDLTVPVPRATAWASLHDLPLLAQALTEAHGSGASLTAHPDPAGYRLTLPGFEGHVQLLDAERPSRLRFNFDGRGATTGAVQGQVQCRLELLGAERTLLHWSVVLQTEQQPGGLKLRSITALKRQLQVLERVVRQRHASHLPVPVPPVRKPWPQRLLDWYLGWFAGMFNGTLYPVPKPRPKSQPTPRPTRERRQDPPAR</sequence>
<feature type="compositionally biased region" description="Pro residues" evidence="1">
    <location>
        <begin position="182"/>
        <end position="194"/>
    </location>
</feature>
<dbReference type="Proteomes" id="UP000060699">
    <property type="component" value="Chromosome"/>
</dbReference>